<sequence>MNRAKPAKYPTRLYNIGIRITGKEKNRILKAAKKEGISLSSYIKYCIYTEMKRKEGIPELPKSQYALPTLQEQVRAYLTGDRLAQPCGEVECALTAEGGLEKSVVEVGELRFCASCNIRVG</sequence>
<reference evidence="1" key="1">
    <citation type="submission" date="2018-05" db="EMBL/GenBank/DDBJ databases">
        <authorList>
            <person name="Lanie J.A."/>
            <person name="Ng W.-L."/>
            <person name="Kazmierczak K.M."/>
            <person name="Andrzejewski T.M."/>
            <person name="Davidsen T.M."/>
            <person name="Wayne K.J."/>
            <person name="Tettelin H."/>
            <person name="Glass J.I."/>
            <person name="Rusch D."/>
            <person name="Podicherti R."/>
            <person name="Tsui H.-C.T."/>
            <person name="Winkler M.E."/>
        </authorList>
    </citation>
    <scope>NUCLEOTIDE SEQUENCE</scope>
</reference>
<evidence type="ECO:0000313" key="1">
    <source>
        <dbReference type="EMBL" id="SVB68383.1"/>
    </source>
</evidence>
<proteinExistence type="predicted"/>
<organism evidence="1">
    <name type="scientific">marine metagenome</name>
    <dbReference type="NCBI Taxonomy" id="408172"/>
    <lineage>
        <taxon>unclassified sequences</taxon>
        <taxon>metagenomes</taxon>
        <taxon>ecological metagenomes</taxon>
    </lineage>
</organism>
<dbReference type="AlphaFoldDB" id="A0A382G1F6"/>
<protein>
    <submittedName>
        <fullName evidence="1">Uncharacterized protein</fullName>
    </submittedName>
</protein>
<dbReference type="EMBL" id="UINC01052725">
    <property type="protein sequence ID" value="SVB68383.1"/>
    <property type="molecule type" value="Genomic_DNA"/>
</dbReference>
<name>A0A382G1F6_9ZZZZ</name>
<accession>A0A382G1F6</accession>
<gene>
    <name evidence="1" type="ORF">METZ01_LOCUS221237</name>
</gene>